<evidence type="ECO:0000313" key="1">
    <source>
        <dbReference type="EMBL" id="KKM23765.1"/>
    </source>
</evidence>
<protein>
    <submittedName>
        <fullName evidence="1">Uncharacterized protein</fullName>
    </submittedName>
</protein>
<dbReference type="EMBL" id="LAZR01013057">
    <property type="protein sequence ID" value="KKM23765.1"/>
    <property type="molecule type" value="Genomic_DNA"/>
</dbReference>
<reference evidence="1" key="1">
    <citation type="journal article" date="2015" name="Nature">
        <title>Complex archaea that bridge the gap between prokaryotes and eukaryotes.</title>
        <authorList>
            <person name="Spang A."/>
            <person name="Saw J.H."/>
            <person name="Jorgensen S.L."/>
            <person name="Zaremba-Niedzwiedzka K."/>
            <person name="Martijn J."/>
            <person name="Lind A.E."/>
            <person name="van Eijk R."/>
            <person name="Schleper C."/>
            <person name="Guy L."/>
            <person name="Ettema T.J."/>
        </authorList>
    </citation>
    <scope>NUCLEOTIDE SEQUENCE</scope>
</reference>
<name>A0A0F9L8B0_9ZZZZ</name>
<sequence length="46" mass="5072">MPTAEQNLKRALAEAKDNANAFEALQAQVDLVVAFITKPKRSKKES</sequence>
<proteinExistence type="predicted"/>
<comment type="caution">
    <text evidence="1">The sequence shown here is derived from an EMBL/GenBank/DDBJ whole genome shotgun (WGS) entry which is preliminary data.</text>
</comment>
<gene>
    <name evidence="1" type="ORF">LCGC14_1611880</name>
</gene>
<organism evidence="1">
    <name type="scientific">marine sediment metagenome</name>
    <dbReference type="NCBI Taxonomy" id="412755"/>
    <lineage>
        <taxon>unclassified sequences</taxon>
        <taxon>metagenomes</taxon>
        <taxon>ecological metagenomes</taxon>
    </lineage>
</organism>
<dbReference type="AlphaFoldDB" id="A0A0F9L8B0"/>
<accession>A0A0F9L8B0</accession>